<evidence type="ECO:0000256" key="1">
    <source>
        <dbReference type="SAM" id="MobiDB-lite"/>
    </source>
</evidence>
<name>A0A699JQ93_TANCI</name>
<feature type="region of interest" description="Disordered" evidence="1">
    <location>
        <begin position="1"/>
        <end position="34"/>
    </location>
</feature>
<protein>
    <submittedName>
        <fullName evidence="2">Uncharacterized protein</fullName>
    </submittedName>
</protein>
<reference evidence="2" key="1">
    <citation type="journal article" date="2019" name="Sci. Rep.">
        <title>Draft genome of Tanacetum cinerariifolium, the natural source of mosquito coil.</title>
        <authorList>
            <person name="Yamashiro T."/>
            <person name="Shiraishi A."/>
            <person name="Satake H."/>
            <person name="Nakayama K."/>
        </authorList>
    </citation>
    <scope>NUCLEOTIDE SEQUENCE</scope>
</reference>
<gene>
    <name evidence="2" type="ORF">Tci_620817</name>
</gene>
<sequence>MSAQAGPSNWQSRTPTQSDTPYWQTAFPSHPGTYNPNLQPSIERQHDAAGLLNQVKRENYVTLSHLCKLAIDSRTPIGWLSSEHMNSWMELLIRLRRSDDPWTVVYANTVSVHPEKIRGVEVVGDKIRVDEVPGEILGVDEVPGELISRRTRFSFHKKNSHP</sequence>
<proteinExistence type="predicted"/>
<comment type="caution">
    <text evidence="2">The sequence shown here is derived from an EMBL/GenBank/DDBJ whole genome shotgun (WGS) entry which is preliminary data.</text>
</comment>
<accession>A0A699JQ93</accession>
<organism evidence="2">
    <name type="scientific">Tanacetum cinerariifolium</name>
    <name type="common">Dalmatian daisy</name>
    <name type="synonym">Chrysanthemum cinerariifolium</name>
    <dbReference type="NCBI Taxonomy" id="118510"/>
    <lineage>
        <taxon>Eukaryota</taxon>
        <taxon>Viridiplantae</taxon>
        <taxon>Streptophyta</taxon>
        <taxon>Embryophyta</taxon>
        <taxon>Tracheophyta</taxon>
        <taxon>Spermatophyta</taxon>
        <taxon>Magnoliopsida</taxon>
        <taxon>eudicotyledons</taxon>
        <taxon>Gunneridae</taxon>
        <taxon>Pentapetalae</taxon>
        <taxon>asterids</taxon>
        <taxon>campanulids</taxon>
        <taxon>Asterales</taxon>
        <taxon>Asteraceae</taxon>
        <taxon>Asteroideae</taxon>
        <taxon>Anthemideae</taxon>
        <taxon>Anthemidinae</taxon>
        <taxon>Tanacetum</taxon>
    </lineage>
</organism>
<dbReference type="AlphaFoldDB" id="A0A699JQ93"/>
<dbReference type="EMBL" id="BKCJ010432847">
    <property type="protein sequence ID" value="GFA48845.1"/>
    <property type="molecule type" value="Genomic_DNA"/>
</dbReference>
<evidence type="ECO:0000313" key="2">
    <source>
        <dbReference type="EMBL" id="GFA48845.1"/>
    </source>
</evidence>